<reference evidence="5" key="1">
    <citation type="journal article" date="2019" name="Plant Biotechnol. J.">
        <title>Genome sequencing of the Australian wild diploid species Gossypium australe highlights disease resistance and delayed gland morphogenesis.</title>
        <authorList>
            <person name="Cai Y."/>
            <person name="Cai X."/>
            <person name="Wang Q."/>
            <person name="Wang P."/>
            <person name="Zhang Y."/>
            <person name="Cai C."/>
            <person name="Xu Y."/>
            <person name="Wang K."/>
            <person name="Zhou Z."/>
            <person name="Wang C."/>
            <person name="Geng S."/>
            <person name="Li B."/>
            <person name="Dong Q."/>
            <person name="Hou Y."/>
            <person name="Wang H."/>
            <person name="Ai P."/>
            <person name="Liu Z."/>
            <person name="Yi F."/>
            <person name="Sun M."/>
            <person name="An G."/>
            <person name="Cheng J."/>
            <person name="Zhang Y."/>
            <person name="Shi Q."/>
            <person name="Xie Y."/>
            <person name="Shi X."/>
            <person name="Chang Y."/>
            <person name="Huang F."/>
            <person name="Chen Y."/>
            <person name="Hong S."/>
            <person name="Mi L."/>
            <person name="Sun Q."/>
            <person name="Zhang L."/>
            <person name="Zhou B."/>
            <person name="Peng R."/>
            <person name="Zhang X."/>
            <person name="Liu F."/>
        </authorList>
    </citation>
    <scope>NUCLEOTIDE SEQUENCE [LARGE SCALE GENOMIC DNA]</scope>
    <source>
        <strain evidence="5">cv. PA1801</strain>
    </source>
</reference>
<keyword evidence="5" id="KW-1185">Reference proteome</keyword>
<feature type="domain" description="SWIM-type" evidence="3">
    <location>
        <begin position="590"/>
        <end position="627"/>
    </location>
</feature>
<name>A0A5B6VPG9_9ROSI</name>
<dbReference type="OrthoDB" id="1484002at2759"/>
<sequence>MVCHVIVLSVEQSYLQKLELFKMARWDEILSLPVQNPPTLEFSAHDIVWSKVEGWRDNIDRVALIPFARVDDFVRGESSNKDCPTRFHVEARRRRSPKAPYKPKVDGILEYILYWCSFGPDDHRKGGLVRPSRNTYIPKKTNAGRPNTKRGCTCHFIVKRLIAEPSVALIIYNQDKHVDKKGLPCHGPQDKKAAGTRAMFAPYISEDLRLRVLSLLHVGVSVETIMQRHNESVEKQGGPYNRDDLLTHRYVRRQERSIRRSTYELDADDAVSVSMWVESHQNCVFFYEDFTDSDPFILGIQTEWQLQQMIRFGNHSLIASDSRFATNKLKYPIHSLIVFNSDKKAIPVAWIITPRFASVDAHRWMRALYNRVRTKDPTWKLAGFIVDDPSIDVHTVRDVFECTVLISFWRVRHAWHKNLVKRCSETEMRVEISRRLGQTVDDICRGCGNVDFFEKFMEDFVDCLDFMDYFKAVWYPRIGTWVSALKTLPLASLETCAAMEFYHNQLKLRLLNEKDPAVYQRTDWLVDKLGTKVHSYFWLDEYSGKDDFARYWKDEWVSGLTYWRKALKIPDSDVATERRFAKVTDQLDRDTVYVVWNPGSQFGICDCSWAEMGYLCEHVLKVIKVYREKGSISPSVSIFQYNKALIDMLHCPPHDSLIRDHAVSLAIFVQKQLNSLVGHVQKQTKDAIEQESARVASAKQNRGLADEDHCVNRNILPNHKYGYVDCSESLAGIASDLGSESVDQGVGINGETAGEGIFGSEMDVDPPSSICQPELPSLSQEIVAGNAFPGHGDSAFIKVPNMDGYSLPKDDALRDDECEEEIFNINCHESAMAVEPQPDEVPQTEQLSKPCTVTNQDHLGRKCIEPSVPSPSLCCTMKPQVLDTAEPSGVLNLDISVALESENENTSKNCSTDTGFASEDHVNLEIVADLGYEAKVVDSSMAELLETSQNHLITPLNGDGQPSTEVAARETDDSGDKELLSNKEPSTTNSESVEDGRCDSKEIHESVTNDQNGAVDMEIVSEEAAIDFTISAGSHKQ</sequence>
<dbReference type="Proteomes" id="UP000325315">
    <property type="component" value="Unassembled WGS sequence"/>
</dbReference>
<evidence type="ECO:0000313" key="4">
    <source>
        <dbReference type="EMBL" id="KAA3471239.1"/>
    </source>
</evidence>
<feature type="compositionally biased region" description="Basic and acidic residues" evidence="2">
    <location>
        <begin position="994"/>
        <end position="1007"/>
    </location>
</feature>
<protein>
    <submittedName>
        <fullName evidence="4">CUE domain-containing 5</fullName>
    </submittedName>
</protein>
<organism evidence="4 5">
    <name type="scientific">Gossypium australe</name>
    <dbReference type="NCBI Taxonomy" id="47621"/>
    <lineage>
        <taxon>Eukaryota</taxon>
        <taxon>Viridiplantae</taxon>
        <taxon>Streptophyta</taxon>
        <taxon>Embryophyta</taxon>
        <taxon>Tracheophyta</taxon>
        <taxon>Spermatophyta</taxon>
        <taxon>Magnoliopsida</taxon>
        <taxon>eudicotyledons</taxon>
        <taxon>Gunneridae</taxon>
        <taxon>Pentapetalae</taxon>
        <taxon>rosids</taxon>
        <taxon>malvids</taxon>
        <taxon>Malvales</taxon>
        <taxon>Malvaceae</taxon>
        <taxon>Malvoideae</taxon>
        <taxon>Gossypium</taxon>
    </lineage>
</organism>
<accession>A0A5B6VPG9</accession>
<dbReference type="PROSITE" id="PS50966">
    <property type="entry name" value="ZF_SWIM"/>
    <property type="match status" value="1"/>
</dbReference>
<dbReference type="AlphaFoldDB" id="A0A5B6VPG9"/>
<evidence type="ECO:0000313" key="5">
    <source>
        <dbReference type="Proteomes" id="UP000325315"/>
    </source>
</evidence>
<keyword evidence="1" id="KW-0862">Zinc</keyword>
<evidence type="ECO:0000256" key="1">
    <source>
        <dbReference type="PROSITE-ProRule" id="PRU00325"/>
    </source>
</evidence>
<feature type="compositionally biased region" description="Basic and acidic residues" evidence="2">
    <location>
        <begin position="967"/>
        <end position="981"/>
    </location>
</feature>
<keyword evidence="1" id="KW-0479">Metal-binding</keyword>
<dbReference type="InterPro" id="IPR007527">
    <property type="entry name" value="Znf_SWIM"/>
</dbReference>
<dbReference type="GO" id="GO:0008270">
    <property type="term" value="F:zinc ion binding"/>
    <property type="evidence" value="ECO:0007669"/>
    <property type="project" value="UniProtKB-KW"/>
</dbReference>
<evidence type="ECO:0000259" key="3">
    <source>
        <dbReference type="PROSITE" id="PS50966"/>
    </source>
</evidence>
<dbReference type="PANTHER" id="PTHR33977">
    <property type="entry name" value="ZINC ION BINDING PROTEIN"/>
    <property type="match status" value="1"/>
</dbReference>
<dbReference type="PANTHER" id="PTHR33977:SF1">
    <property type="entry name" value="ZINC ION BINDING PROTEIN"/>
    <property type="match status" value="1"/>
</dbReference>
<evidence type="ECO:0000256" key="2">
    <source>
        <dbReference type="SAM" id="MobiDB-lite"/>
    </source>
</evidence>
<gene>
    <name evidence="4" type="ORF">EPI10_016880</name>
</gene>
<comment type="caution">
    <text evidence="4">The sequence shown here is derived from an EMBL/GenBank/DDBJ whole genome shotgun (WGS) entry which is preliminary data.</text>
</comment>
<feature type="region of interest" description="Disordered" evidence="2">
    <location>
        <begin position="952"/>
        <end position="1015"/>
    </location>
</feature>
<proteinExistence type="predicted"/>
<keyword evidence="1" id="KW-0863">Zinc-finger</keyword>
<dbReference type="EMBL" id="SMMG02000006">
    <property type="protein sequence ID" value="KAA3471239.1"/>
    <property type="molecule type" value="Genomic_DNA"/>
</dbReference>